<evidence type="ECO:0000259" key="2">
    <source>
        <dbReference type="Pfam" id="PF10988"/>
    </source>
</evidence>
<feature type="signal peptide" evidence="1">
    <location>
        <begin position="1"/>
        <end position="27"/>
    </location>
</feature>
<gene>
    <name evidence="3" type="ORF">OC25_09460</name>
</gene>
<sequence>MKNSIQKLFAAALVVVTLSSTAVVANATENTASYTALTNVKNISKVVVSGNVKLILVQDAKESVEVYDQYYGKNAMVQQQGAELRISSFDKNTLTVVAHVNNLTTIVASNTATVSTAGNFNLLNLNIVLSDKASADITANTVNLSTEINDAATLKLAGSTEDHTAVIGAESKIKMGDFTATESSIRVSAKPVVLANSNPSRYADIDIALLEKLF</sequence>
<dbReference type="OrthoDB" id="796727at2"/>
<dbReference type="EMBL" id="JSYN01000009">
    <property type="protein sequence ID" value="KIA94609.1"/>
    <property type="molecule type" value="Genomic_DNA"/>
</dbReference>
<comment type="caution">
    <text evidence="3">The sequence shown here is derived from an EMBL/GenBank/DDBJ whole genome shotgun (WGS) entry which is preliminary data.</text>
</comment>
<organism evidence="3 4">
    <name type="scientific">Pedobacter kyungheensis</name>
    <dbReference type="NCBI Taxonomy" id="1069985"/>
    <lineage>
        <taxon>Bacteria</taxon>
        <taxon>Pseudomonadati</taxon>
        <taxon>Bacteroidota</taxon>
        <taxon>Sphingobacteriia</taxon>
        <taxon>Sphingobacteriales</taxon>
        <taxon>Sphingobacteriaceae</taxon>
        <taxon>Pedobacter</taxon>
    </lineage>
</organism>
<accession>A0A0C1G3C2</accession>
<proteinExistence type="predicted"/>
<evidence type="ECO:0000313" key="4">
    <source>
        <dbReference type="Proteomes" id="UP000031246"/>
    </source>
</evidence>
<dbReference type="RefSeq" id="WP_039474853.1">
    <property type="nucleotide sequence ID" value="NZ_JSYN01000009.1"/>
</dbReference>
<evidence type="ECO:0000313" key="3">
    <source>
        <dbReference type="EMBL" id="KIA94609.1"/>
    </source>
</evidence>
<evidence type="ECO:0000256" key="1">
    <source>
        <dbReference type="SAM" id="SignalP"/>
    </source>
</evidence>
<protein>
    <recommendedName>
        <fullName evidence="2">Putative auto-transporter adhesin head GIN domain-containing protein</fullName>
    </recommendedName>
</protein>
<dbReference type="InterPro" id="IPR021255">
    <property type="entry name" value="DUF2807"/>
</dbReference>
<dbReference type="Proteomes" id="UP000031246">
    <property type="component" value="Unassembled WGS sequence"/>
</dbReference>
<feature type="chain" id="PRO_5002132280" description="Putative auto-transporter adhesin head GIN domain-containing protein" evidence="1">
    <location>
        <begin position="28"/>
        <end position="214"/>
    </location>
</feature>
<keyword evidence="4" id="KW-1185">Reference proteome</keyword>
<dbReference type="AlphaFoldDB" id="A0A0C1G3C2"/>
<keyword evidence="1" id="KW-0732">Signal</keyword>
<dbReference type="Pfam" id="PF10988">
    <property type="entry name" value="DUF2807"/>
    <property type="match status" value="1"/>
</dbReference>
<reference evidence="3 4" key="1">
    <citation type="submission" date="2014-10" db="EMBL/GenBank/DDBJ databases">
        <title>Pedobacter Kyungheensis.</title>
        <authorList>
            <person name="Anderson B.M."/>
            <person name="Newman J.D."/>
        </authorList>
    </citation>
    <scope>NUCLEOTIDE SEQUENCE [LARGE SCALE GENOMIC DNA]</scope>
    <source>
        <strain evidence="3 4">KACC 16221</strain>
    </source>
</reference>
<dbReference type="Gene3D" id="2.160.20.120">
    <property type="match status" value="1"/>
</dbReference>
<name>A0A0C1G3C2_9SPHI</name>
<feature type="domain" description="Putative auto-transporter adhesin head GIN" evidence="2">
    <location>
        <begin position="44"/>
        <end position="196"/>
    </location>
</feature>